<comment type="caution">
    <text evidence="1">The sequence shown here is derived from an EMBL/GenBank/DDBJ whole genome shotgun (WGS) entry which is preliminary data.</text>
</comment>
<proteinExistence type="predicted"/>
<reference evidence="1 2" key="1">
    <citation type="submission" date="2015-10" db="EMBL/GenBank/DDBJ databases">
        <title>Genome analyses suggest a sexual origin of heterokaryosis in a supposedly ancient asexual fungus.</title>
        <authorList>
            <person name="Ropars J."/>
            <person name="Sedzielewska K."/>
            <person name="Noel J."/>
            <person name="Charron P."/>
            <person name="Farinelli L."/>
            <person name="Marton T."/>
            <person name="Kruger M."/>
            <person name="Pelin A."/>
            <person name="Brachmann A."/>
            <person name="Corradi N."/>
        </authorList>
    </citation>
    <scope>NUCLEOTIDE SEQUENCE [LARGE SCALE GENOMIC DNA]</scope>
    <source>
        <strain evidence="1 2">A4</strain>
    </source>
</reference>
<organism evidence="1 2">
    <name type="scientific">Rhizophagus irregularis</name>
    <dbReference type="NCBI Taxonomy" id="588596"/>
    <lineage>
        <taxon>Eukaryota</taxon>
        <taxon>Fungi</taxon>
        <taxon>Fungi incertae sedis</taxon>
        <taxon>Mucoromycota</taxon>
        <taxon>Glomeromycotina</taxon>
        <taxon>Glomeromycetes</taxon>
        <taxon>Glomerales</taxon>
        <taxon>Glomeraceae</taxon>
        <taxon>Rhizophagus</taxon>
    </lineage>
</organism>
<dbReference type="AlphaFoldDB" id="A0A2I1HGJ6"/>
<keyword evidence="2" id="KW-1185">Reference proteome</keyword>
<evidence type="ECO:0000313" key="1">
    <source>
        <dbReference type="EMBL" id="PKY58007.1"/>
    </source>
</evidence>
<accession>A0A2I1HGJ6</accession>
<name>A0A2I1HGJ6_9GLOM</name>
<dbReference type="VEuPathDB" id="FungiDB:FUN_025650"/>
<dbReference type="Proteomes" id="UP000234323">
    <property type="component" value="Unassembled WGS sequence"/>
</dbReference>
<gene>
    <name evidence="1" type="ORF">RhiirA4_549887</name>
</gene>
<dbReference type="EMBL" id="LLXI01002803">
    <property type="protein sequence ID" value="PKY58007.1"/>
    <property type="molecule type" value="Genomic_DNA"/>
</dbReference>
<sequence length="92" mass="10871">MTSSDETRFESNNNKKFRRDDIPISMINFGKKSQSVMGNFKKCCEEFKFDNSVFMTLIAQVVKEQRKTFREFAEVSIKYSDNLLDYSIDLLF</sequence>
<protein>
    <submittedName>
        <fullName evidence="1">Uncharacterized protein</fullName>
    </submittedName>
</protein>
<feature type="non-terminal residue" evidence="1">
    <location>
        <position position="92"/>
    </location>
</feature>
<evidence type="ECO:0000313" key="2">
    <source>
        <dbReference type="Proteomes" id="UP000234323"/>
    </source>
</evidence>
<dbReference type="VEuPathDB" id="FungiDB:RhiirA1_465463"/>